<name>A0A645BPR7_9ZZZZ</name>
<protein>
    <submittedName>
        <fullName evidence="1">Uncharacterized protein</fullName>
    </submittedName>
</protein>
<organism evidence="1">
    <name type="scientific">bioreactor metagenome</name>
    <dbReference type="NCBI Taxonomy" id="1076179"/>
    <lineage>
        <taxon>unclassified sequences</taxon>
        <taxon>metagenomes</taxon>
        <taxon>ecological metagenomes</taxon>
    </lineage>
</organism>
<accession>A0A645BPR7</accession>
<proteinExistence type="predicted"/>
<reference evidence="1" key="1">
    <citation type="submission" date="2019-08" db="EMBL/GenBank/DDBJ databases">
        <authorList>
            <person name="Kucharzyk K."/>
            <person name="Murdoch R.W."/>
            <person name="Higgins S."/>
            <person name="Loffler F."/>
        </authorList>
    </citation>
    <scope>NUCLEOTIDE SEQUENCE</scope>
</reference>
<comment type="caution">
    <text evidence="1">The sequence shown here is derived from an EMBL/GenBank/DDBJ whole genome shotgun (WGS) entry which is preliminary data.</text>
</comment>
<evidence type="ECO:0000313" key="1">
    <source>
        <dbReference type="EMBL" id="MPM67247.1"/>
    </source>
</evidence>
<dbReference type="EMBL" id="VSSQ01021576">
    <property type="protein sequence ID" value="MPM67247.1"/>
    <property type="molecule type" value="Genomic_DNA"/>
</dbReference>
<dbReference type="AlphaFoldDB" id="A0A645BPR7"/>
<sequence length="64" mass="7202">MMVVILSVPGNAPVQLVRHSFLFTRQVIRAAFEKAVAGVDHQGMFRNTDAFTFVFFLDAHVCFT</sequence>
<gene>
    <name evidence="1" type="ORF">SDC9_114168</name>
</gene>